<evidence type="ECO:0000256" key="1">
    <source>
        <dbReference type="ARBA" id="ARBA00023125"/>
    </source>
</evidence>
<dbReference type="Gene3D" id="1.10.260.40">
    <property type="entry name" value="lambda repressor-like DNA-binding domains"/>
    <property type="match status" value="1"/>
</dbReference>
<dbReference type="GO" id="GO:0003677">
    <property type="term" value="F:DNA binding"/>
    <property type="evidence" value="ECO:0007669"/>
    <property type="project" value="UniProtKB-KW"/>
</dbReference>
<dbReference type="Proteomes" id="UP000245728">
    <property type="component" value="Chromosome"/>
</dbReference>
<dbReference type="KEGG" id="salh:HMF8227_02642"/>
<accession>A0A2S2E608</accession>
<dbReference type="SUPFAM" id="SSF47413">
    <property type="entry name" value="lambda repressor-like DNA-binding domains"/>
    <property type="match status" value="1"/>
</dbReference>
<proteinExistence type="predicted"/>
<evidence type="ECO:0000313" key="3">
    <source>
        <dbReference type="EMBL" id="AWL13094.1"/>
    </source>
</evidence>
<protein>
    <submittedName>
        <fullName evidence="3">Putative HTH-type transcriptional regulator</fullName>
    </submittedName>
</protein>
<gene>
    <name evidence="3" type="ORF">HMF8227_02642</name>
</gene>
<dbReference type="Pfam" id="PF01381">
    <property type="entry name" value="HTH_3"/>
    <property type="match status" value="1"/>
</dbReference>
<sequence>MVKGLTNRIRALRQVNGKMTQAELAKRAGVSRQTIISLEAGRYSPSLELAFRIAQVLQRPIDDVFEYRPDEPTL</sequence>
<dbReference type="InterPro" id="IPR010982">
    <property type="entry name" value="Lambda_DNA-bd_dom_sf"/>
</dbReference>
<dbReference type="CDD" id="cd00093">
    <property type="entry name" value="HTH_XRE"/>
    <property type="match status" value="1"/>
</dbReference>
<dbReference type="PANTHER" id="PTHR46558">
    <property type="entry name" value="TRACRIPTIONAL REGULATORY PROTEIN-RELATED-RELATED"/>
    <property type="match status" value="1"/>
</dbReference>
<feature type="domain" description="HTH cro/C1-type" evidence="2">
    <location>
        <begin position="9"/>
        <end position="64"/>
    </location>
</feature>
<dbReference type="OrthoDB" id="3034420at2"/>
<dbReference type="SMART" id="SM00530">
    <property type="entry name" value="HTH_XRE"/>
    <property type="match status" value="1"/>
</dbReference>
<keyword evidence="4" id="KW-1185">Reference proteome</keyword>
<reference evidence="3 4" key="1">
    <citation type="submission" date="2018-05" db="EMBL/GenBank/DDBJ databases">
        <title>Salinimonas sp. HMF8227 Genome sequencing and assembly.</title>
        <authorList>
            <person name="Kang H."/>
            <person name="Kang J."/>
            <person name="Cha I."/>
            <person name="Kim H."/>
            <person name="Joh K."/>
        </authorList>
    </citation>
    <scope>NUCLEOTIDE SEQUENCE [LARGE SCALE GENOMIC DNA]</scope>
    <source>
        <strain evidence="3 4">HMF8227</strain>
    </source>
</reference>
<organism evidence="3 4">
    <name type="scientific">Saliniradius amylolyticus</name>
    <dbReference type="NCBI Taxonomy" id="2183582"/>
    <lineage>
        <taxon>Bacteria</taxon>
        <taxon>Pseudomonadati</taxon>
        <taxon>Pseudomonadota</taxon>
        <taxon>Gammaproteobacteria</taxon>
        <taxon>Alteromonadales</taxon>
        <taxon>Alteromonadaceae</taxon>
        <taxon>Saliniradius</taxon>
    </lineage>
</organism>
<keyword evidence="1" id="KW-0238">DNA-binding</keyword>
<name>A0A2S2E608_9ALTE</name>
<dbReference type="PROSITE" id="PS50943">
    <property type="entry name" value="HTH_CROC1"/>
    <property type="match status" value="1"/>
</dbReference>
<evidence type="ECO:0000313" key="4">
    <source>
        <dbReference type="Proteomes" id="UP000245728"/>
    </source>
</evidence>
<dbReference type="InterPro" id="IPR001387">
    <property type="entry name" value="Cro/C1-type_HTH"/>
</dbReference>
<evidence type="ECO:0000259" key="2">
    <source>
        <dbReference type="PROSITE" id="PS50943"/>
    </source>
</evidence>
<dbReference type="AlphaFoldDB" id="A0A2S2E608"/>
<dbReference type="PANTHER" id="PTHR46558:SF4">
    <property type="entry name" value="DNA-BIDING PHAGE PROTEIN"/>
    <property type="match status" value="1"/>
</dbReference>
<dbReference type="RefSeq" id="WP_109340614.1">
    <property type="nucleotide sequence ID" value="NZ_CP029347.1"/>
</dbReference>
<dbReference type="EMBL" id="CP029347">
    <property type="protein sequence ID" value="AWL13094.1"/>
    <property type="molecule type" value="Genomic_DNA"/>
</dbReference>